<dbReference type="Proteomes" id="UP000295722">
    <property type="component" value="Unassembled WGS sequence"/>
</dbReference>
<dbReference type="GO" id="GO:0009523">
    <property type="term" value="C:photosystem II"/>
    <property type="evidence" value="ECO:0007669"/>
    <property type="project" value="UniProtKB-KW"/>
</dbReference>
<evidence type="ECO:0000256" key="1">
    <source>
        <dbReference type="ARBA" id="ARBA00022531"/>
    </source>
</evidence>
<dbReference type="EMBL" id="SMRP01000010">
    <property type="protein sequence ID" value="TDG21760.1"/>
    <property type="molecule type" value="Genomic_DNA"/>
</dbReference>
<dbReference type="PANTHER" id="PTHR47199">
    <property type="entry name" value="PHOTOSYSTEM II STABILITY/ASSEMBLY FACTOR HCF136, CHLOROPLASTIC"/>
    <property type="match status" value="1"/>
</dbReference>
<protein>
    <submittedName>
        <fullName evidence="5">Sialidase</fullName>
    </submittedName>
</protein>
<dbReference type="PANTHER" id="PTHR47199:SF2">
    <property type="entry name" value="PHOTOSYSTEM II STABILITY_ASSEMBLY FACTOR HCF136, CHLOROPLASTIC"/>
    <property type="match status" value="1"/>
</dbReference>
<dbReference type="InterPro" id="IPR015943">
    <property type="entry name" value="WD40/YVTN_repeat-like_dom_sf"/>
</dbReference>
<name>A0A4V2ZYR7_9BURK</name>
<feature type="domain" description="Photosynthesis system II assembly factor Ycf48/Hcf136-like" evidence="4">
    <location>
        <begin position="175"/>
        <end position="283"/>
    </location>
</feature>
<gene>
    <name evidence="5" type="ORF">EYW47_20580</name>
</gene>
<dbReference type="SUPFAM" id="SSF50939">
    <property type="entry name" value="Sialidases"/>
    <property type="match status" value="1"/>
</dbReference>
<dbReference type="Pfam" id="PF14870">
    <property type="entry name" value="PSII_BNR"/>
    <property type="match status" value="2"/>
</dbReference>
<proteinExistence type="predicted"/>
<dbReference type="InterPro" id="IPR036278">
    <property type="entry name" value="Sialidase_sf"/>
</dbReference>
<evidence type="ECO:0000256" key="2">
    <source>
        <dbReference type="ARBA" id="ARBA00023276"/>
    </source>
</evidence>
<evidence type="ECO:0000259" key="4">
    <source>
        <dbReference type="Pfam" id="PF14870"/>
    </source>
</evidence>
<dbReference type="Gene3D" id="2.130.10.10">
    <property type="entry name" value="YVTN repeat-like/Quinoprotein amine dehydrogenase"/>
    <property type="match status" value="2"/>
</dbReference>
<dbReference type="AlphaFoldDB" id="A0A4V2ZYR7"/>
<feature type="domain" description="Photosynthesis system II assembly factor Ycf48/Hcf136-like" evidence="4">
    <location>
        <begin position="38"/>
        <end position="106"/>
    </location>
</feature>
<reference evidence="5 6" key="1">
    <citation type="submission" date="2019-03" db="EMBL/GenBank/DDBJ databases">
        <title>Paraburkholderia sp. 4M-K11, isolated from subtropical forest soil.</title>
        <authorList>
            <person name="Gao Z.-H."/>
            <person name="Qiu L.-H."/>
        </authorList>
    </citation>
    <scope>NUCLEOTIDE SEQUENCE [LARGE SCALE GENOMIC DNA]</scope>
    <source>
        <strain evidence="5 6">4M-K11</strain>
    </source>
</reference>
<comment type="caution">
    <text evidence="5">The sequence shown here is derived from an EMBL/GenBank/DDBJ whole genome shotgun (WGS) entry which is preliminary data.</text>
</comment>
<feature type="chain" id="PRO_5020463729" evidence="3">
    <location>
        <begin position="32"/>
        <end position="329"/>
    </location>
</feature>
<keyword evidence="6" id="KW-1185">Reference proteome</keyword>
<dbReference type="InterPro" id="IPR028203">
    <property type="entry name" value="PSII_CF48-like_dom"/>
</dbReference>
<keyword evidence="2" id="KW-0604">Photosystem II</keyword>
<organism evidence="5 6">
    <name type="scientific">Paraburkholderia silviterrae</name>
    <dbReference type="NCBI Taxonomy" id="2528715"/>
    <lineage>
        <taxon>Bacteria</taxon>
        <taxon>Pseudomonadati</taxon>
        <taxon>Pseudomonadota</taxon>
        <taxon>Betaproteobacteria</taxon>
        <taxon>Burkholderiales</taxon>
        <taxon>Burkholderiaceae</taxon>
        <taxon>Paraburkholderia</taxon>
    </lineage>
</organism>
<feature type="signal peptide" evidence="3">
    <location>
        <begin position="1"/>
        <end position="31"/>
    </location>
</feature>
<dbReference type="OrthoDB" id="9767885at2"/>
<dbReference type="GO" id="GO:0015979">
    <property type="term" value="P:photosynthesis"/>
    <property type="evidence" value="ECO:0007669"/>
    <property type="project" value="UniProtKB-KW"/>
</dbReference>
<accession>A0A4V2ZYR7</accession>
<dbReference type="RefSeq" id="WP_133196677.1">
    <property type="nucleotide sequence ID" value="NZ_JBHUCW010000038.1"/>
</dbReference>
<dbReference type="CDD" id="cd15482">
    <property type="entry name" value="Sialidase_non-viral"/>
    <property type="match status" value="1"/>
</dbReference>
<keyword evidence="1" id="KW-0602">Photosynthesis</keyword>
<evidence type="ECO:0000256" key="3">
    <source>
        <dbReference type="SAM" id="SignalP"/>
    </source>
</evidence>
<evidence type="ECO:0000313" key="6">
    <source>
        <dbReference type="Proteomes" id="UP000295722"/>
    </source>
</evidence>
<evidence type="ECO:0000313" key="5">
    <source>
        <dbReference type="EMBL" id="TDG21760.1"/>
    </source>
</evidence>
<keyword evidence="3" id="KW-0732">Signal</keyword>
<sequence>MKKNLPGLLMSAAVLGAALFAFSPRPLPAFAASAIAANQVQINGLARAGARVVAVGERGVILVSDDRGASWRRAAVAPDEASTLTQVFFISPRVGIAVGHDGWILRTTDGGDHWQEVRFDHAHSDPLLSVWGTAGGPVFATGSFGQLLVSHDAGATWTQQPTPAGDRHLNAIAGDGHGHLVIAGETGTLLVSGDAGATWEKRPSPYEGSLFGVLSLADGAWLAYGMRGNVLRSTDEGATWQHLDTHVGTSYFAAIRLDNKDVVLVGQGGAIVTSSDAGQTYAVRQVGGVQSLDTVLDMGPGQLLLGGEAGVGRLSLAWPAATAPGAVTQ</sequence>